<dbReference type="AlphaFoldDB" id="A0ABD3UK67"/>
<comment type="caution">
    <text evidence="4">The sequence shown here is derived from an EMBL/GenBank/DDBJ whole genome shotgun (WGS) entry which is preliminary data.</text>
</comment>
<protein>
    <submittedName>
        <fullName evidence="4">Uncharacterized protein</fullName>
    </submittedName>
</protein>
<sequence length="408" mass="46285">MYNKLFPFIADSTASRVFLHQNQLIHGTNLLGSNKNQIFVSFCSLVNVNLSGVSSKISKKKTKNLDKEKAYTVSYLIDSCGLSPETAISASEKVRLKNSEKPNSVLAILSNNGFTKAQIACVVRKRPGILVSKEKTILPKLEFFHSIGLSKSVLAATISRDPTLLTRSLENQILPSYNFLKSVLLTDEMVASSMKRTSWSFLDSPEKSLAPNIKVLRELNVPESCIRLLLAHYPEAILIKPDEFNVSVSKVLEMGFNPLKSTFVLALHAISGYTNKVTWAQCYETYSKWGWSKDDIYMAFRKHPNCMIMSEKKISKTMDFLVNKIGWDSRMIAERPVVLFFNLENRIIPRCSVIQVLESKGLIRKHLKLSSFLPHVEKEFLRKFVVPYEKEVPKLHDLYKGKISVEEL</sequence>
<dbReference type="InterPro" id="IPR003690">
    <property type="entry name" value="MTERF"/>
</dbReference>
<proteinExistence type="inferred from homology"/>
<dbReference type="PANTHER" id="PTHR13068:SF133">
    <property type="entry name" value="MITOCHONDRIAL TRANSCRIPTION TERMINATION FACTOR FAMILY PROTEIN"/>
    <property type="match status" value="1"/>
</dbReference>
<evidence type="ECO:0000313" key="5">
    <source>
        <dbReference type="Proteomes" id="UP001634393"/>
    </source>
</evidence>
<name>A0ABD3UK67_9LAMI</name>
<dbReference type="Proteomes" id="UP001634393">
    <property type="component" value="Unassembled WGS sequence"/>
</dbReference>
<dbReference type="GO" id="GO:0006353">
    <property type="term" value="P:DNA-templated transcription termination"/>
    <property type="evidence" value="ECO:0007669"/>
    <property type="project" value="UniProtKB-KW"/>
</dbReference>
<evidence type="ECO:0000256" key="2">
    <source>
        <dbReference type="ARBA" id="ARBA00022472"/>
    </source>
</evidence>
<accession>A0ABD3UK67</accession>
<evidence type="ECO:0000313" key="4">
    <source>
        <dbReference type="EMBL" id="KAL3849785.1"/>
    </source>
</evidence>
<evidence type="ECO:0000256" key="3">
    <source>
        <dbReference type="ARBA" id="ARBA00022946"/>
    </source>
</evidence>
<dbReference type="Pfam" id="PF02536">
    <property type="entry name" value="mTERF"/>
    <property type="match status" value="2"/>
</dbReference>
<gene>
    <name evidence="4" type="ORF">ACJIZ3_011667</name>
</gene>
<dbReference type="EMBL" id="JBJXBP010000001">
    <property type="protein sequence ID" value="KAL3849785.1"/>
    <property type="molecule type" value="Genomic_DNA"/>
</dbReference>
<dbReference type="PANTHER" id="PTHR13068">
    <property type="entry name" value="CGI-12 PROTEIN-RELATED"/>
    <property type="match status" value="1"/>
</dbReference>
<keyword evidence="2" id="KW-0806">Transcription termination</keyword>
<dbReference type="FunFam" id="1.25.70.10:FF:000001">
    <property type="entry name" value="Mitochondrial transcription termination factor-like"/>
    <property type="match status" value="1"/>
</dbReference>
<evidence type="ECO:0000256" key="1">
    <source>
        <dbReference type="ARBA" id="ARBA00007692"/>
    </source>
</evidence>
<dbReference type="SMART" id="SM00733">
    <property type="entry name" value="Mterf"/>
    <property type="match status" value="6"/>
</dbReference>
<keyword evidence="2" id="KW-0805">Transcription regulation</keyword>
<dbReference type="InterPro" id="IPR038538">
    <property type="entry name" value="MTERF_sf"/>
</dbReference>
<keyword evidence="2" id="KW-0804">Transcription</keyword>
<organism evidence="4 5">
    <name type="scientific">Penstemon smallii</name>
    <dbReference type="NCBI Taxonomy" id="265156"/>
    <lineage>
        <taxon>Eukaryota</taxon>
        <taxon>Viridiplantae</taxon>
        <taxon>Streptophyta</taxon>
        <taxon>Embryophyta</taxon>
        <taxon>Tracheophyta</taxon>
        <taxon>Spermatophyta</taxon>
        <taxon>Magnoliopsida</taxon>
        <taxon>eudicotyledons</taxon>
        <taxon>Gunneridae</taxon>
        <taxon>Pentapetalae</taxon>
        <taxon>asterids</taxon>
        <taxon>lamiids</taxon>
        <taxon>Lamiales</taxon>
        <taxon>Plantaginaceae</taxon>
        <taxon>Cheloneae</taxon>
        <taxon>Penstemon</taxon>
    </lineage>
</organism>
<keyword evidence="5" id="KW-1185">Reference proteome</keyword>
<comment type="similarity">
    <text evidence="1">Belongs to the mTERF family.</text>
</comment>
<reference evidence="4 5" key="1">
    <citation type="submission" date="2024-12" db="EMBL/GenBank/DDBJ databases">
        <title>The unique morphological basis and parallel evolutionary history of personate flowers in Penstemon.</title>
        <authorList>
            <person name="Depatie T.H."/>
            <person name="Wessinger C.A."/>
        </authorList>
    </citation>
    <scope>NUCLEOTIDE SEQUENCE [LARGE SCALE GENOMIC DNA]</scope>
    <source>
        <strain evidence="4">WTNN_2</strain>
        <tissue evidence="4">Leaf</tissue>
    </source>
</reference>
<keyword evidence="3" id="KW-0809">Transit peptide</keyword>
<dbReference type="Gene3D" id="1.25.70.10">
    <property type="entry name" value="Transcription termination factor 3, mitochondrial"/>
    <property type="match status" value="1"/>
</dbReference>